<dbReference type="GO" id="GO:0046353">
    <property type="term" value="F:aminoglycoside 3-N-acetyltransferase activity"/>
    <property type="evidence" value="ECO:0007669"/>
    <property type="project" value="UniProtKB-EC"/>
</dbReference>
<dbReference type="GO" id="GO:0046677">
    <property type="term" value="P:response to antibiotic"/>
    <property type="evidence" value="ECO:0007669"/>
    <property type="project" value="UniProtKB-KW"/>
</dbReference>
<comment type="similarity">
    <text evidence="1">Belongs to the antibiotic N-acetyltransferase family.</text>
</comment>
<keyword evidence="1 2" id="KW-0808">Transferase</keyword>
<dbReference type="KEGG" id="kqi:F1D05_22815"/>
<accession>A0A7G6X1V8</accession>
<dbReference type="SUPFAM" id="SSF110710">
    <property type="entry name" value="TTHA0583/YokD-like"/>
    <property type="match status" value="1"/>
</dbReference>
<dbReference type="Proteomes" id="UP000515563">
    <property type="component" value="Chromosome"/>
</dbReference>
<keyword evidence="3" id="KW-1185">Reference proteome</keyword>
<keyword evidence="1" id="KW-0012">Acyltransferase</keyword>
<dbReference type="Pfam" id="PF02522">
    <property type="entry name" value="Antibiotic_NAT"/>
    <property type="match status" value="1"/>
</dbReference>
<reference evidence="2 3" key="2">
    <citation type="journal article" date="2020" name="Microbiol. Resour. Announc.">
        <title>Antarctic desert soil bacteria exhibit high novel natural product potential, evaluated through long-read genome sequencing and comparative genomics.</title>
        <authorList>
            <person name="Benaud N."/>
            <person name="Edwards R.J."/>
            <person name="Amos T.G."/>
            <person name="D'Agostino P.M."/>
            <person name="Gutierrez-Chavez C."/>
            <person name="Montgomery K."/>
            <person name="Nicetic I."/>
            <person name="Ferrari B.C."/>
        </authorList>
    </citation>
    <scope>NUCLEOTIDE SEQUENCE [LARGE SCALE GENOMIC DNA]</scope>
    <source>
        <strain evidence="2 3">SPB151</strain>
    </source>
</reference>
<evidence type="ECO:0000313" key="2">
    <source>
        <dbReference type="EMBL" id="QNE20223.1"/>
    </source>
</evidence>
<name>A0A7G6X1V8_9ACTN</name>
<gene>
    <name evidence="2" type="ORF">F1D05_22815</name>
</gene>
<organism evidence="2 3">
    <name type="scientific">Kribbella qitaiheensis</name>
    <dbReference type="NCBI Taxonomy" id="1544730"/>
    <lineage>
        <taxon>Bacteria</taxon>
        <taxon>Bacillati</taxon>
        <taxon>Actinomycetota</taxon>
        <taxon>Actinomycetes</taxon>
        <taxon>Propionibacteriales</taxon>
        <taxon>Kribbellaceae</taxon>
        <taxon>Kribbella</taxon>
    </lineage>
</organism>
<reference evidence="3" key="1">
    <citation type="submission" date="2019-09" db="EMBL/GenBank/DDBJ databases">
        <title>Antimicrobial potential of Antarctic Bacteria.</title>
        <authorList>
            <person name="Benaud N."/>
            <person name="Edwards R.J."/>
            <person name="Ferrari B.C."/>
        </authorList>
    </citation>
    <scope>NUCLEOTIDE SEQUENCE [LARGE SCALE GENOMIC DNA]</scope>
    <source>
        <strain evidence="3">SPB151</strain>
    </source>
</reference>
<proteinExistence type="inferred from homology"/>
<comment type="catalytic activity">
    <reaction evidence="1">
        <text>a 2-deoxystreptamine antibiotic + acetyl-CoA = an N(3)-acetyl-2-deoxystreptamine antibiotic + CoA + H(+)</text>
        <dbReference type="Rhea" id="RHEA:12665"/>
        <dbReference type="ChEBI" id="CHEBI:15378"/>
        <dbReference type="ChEBI" id="CHEBI:57287"/>
        <dbReference type="ChEBI" id="CHEBI:57288"/>
        <dbReference type="ChEBI" id="CHEBI:57921"/>
        <dbReference type="ChEBI" id="CHEBI:77452"/>
        <dbReference type="EC" id="2.3.1.81"/>
    </reaction>
</comment>
<dbReference type="EC" id="2.3.1.-" evidence="1"/>
<keyword evidence="1" id="KW-0046">Antibiotic resistance</keyword>
<protein>
    <recommendedName>
        <fullName evidence="1">Aminoglycoside N(3)-acetyltransferase</fullName>
        <ecNumber evidence="1">2.3.1.-</ecNumber>
    </recommendedName>
</protein>
<dbReference type="EMBL" id="CP043661">
    <property type="protein sequence ID" value="QNE20223.1"/>
    <property type="molecule type" value="Genomic_DNA"/>
</dbReference>
<evidence type="ECO:0000256" key="1">
    <source>
        <dbReference type="RuleBase" id="RU365031"/>
    </source>
</evidence>
<dbReference type="InterPro" id="IPR003679">
    <property type="entry name" value="Amioglycoside_AcTrfase"/>
</dbReference>
<dbReference type="InterPro" id="IPR028345">
    <property type="entry name" value="Antibiotic_NAT-like"/>
</dbReference>
<evidence type="ECO:0000313" key="3">
    <source>
        <dbReference type="Proteomes" id="UP000515563"/>
    </source>
</evidence>
<sequence>MTIELSPKLRSPTAWRLGLGSGAPVLVHSSLRPFGLVEGGTEAVCRALTRTCGTVMMISGTWDLTGIPAPPGTRAVSAPIVNNASAQDPYGARPSGLQMP</sequence>
<dbReference type="AlphaFoldDB" id="A0A7G6X1V8"/>